<protein>
    <submittedName>
        <fullName evidence="3">Amidase enhancer</fullName>
    </submittedName>
</protein>
<proteinExistence type="predicted"/>
<dbReference type="OrthoDB" id="9794671at2"/>
<feature type="compositionally biased region" description="Low complexity" evidence="1">
    <location>
        <begin position="32"/>
        <end position="54"/>
    </location>
</feature>
<dbReference type="AlphaFoldDB" id="A0A518CS93"/>
<dbReference type="EMBL" id="CP036281">
    <property type="protein sequence ID" value="QDU82109.1"/>
    <property type="molecule type" value="Genomic_DNA"/>
</dbReference>
<gene>
    <name evidence="3" type="primary">lytB</name>
    <name evidence="3" type="ORF">Pla110_38640</name>
</gene>
<organism evidence="3 4">
    <name type="scientific">Polystyrenella longa</name>
    <dbReference type="NCBI Taxonomy" id="2528007"/>
    <lineage>
        <taxon>Bacteria</taxon>
        <taxon>Pseudomonadati</taxon>
        <taxon>Planctomycetota</taxon>
        <taxon>Planctomycetia</taxon>
        <taxon>Planctomycetales</taxon>
        <taxon>Planctomycetaceae</taxon>
        <taxon>Polystyrenella</taxon>
    </lineage>
</organism>
<dbReference type="RefSeq" id="WP_144998020.1">
    <property type="nucleotide sequence ID" value="NZ_CP036281.1"/>
</dbReference>
<feature type="region of interest" description="Disordered" evidence="1">
    <location>
        <begin position="23"/>
        <end position="68"/>
    </location>
</feature>
<accession>A0A518CS93</accession>
<dbReference type="Proteomes" id="UP000317178">
    <property type="component" value="Chromosome"/>
</dbReference>
<dbReference type="KEGG" id="plon:Pla110_38640"/>
<dbReference type="GO" id="GO:0030435">
    <property type="term" value="P:sporulation resulting in formation of a cellular spore"/>
    <property type="evidence" value="ECO:0007669"/>
    <property type="project" value="InterPro"/>
</dbReference>
<name>A0A518CS93_9PLAN</name>
<dbReference type="InterPro" id="IPR013693">
    <property type="entry name" value="SpoIID/LytB_N"/>
</dbReference>
<dbReference type="InterPro" id="IPR013486">
    <property type="entry name" value="SpoIID/LytB"/>
</dbReference>
<keyword evidence="4" id="KW-1185">Reference proteome</keyword>
<reference evidence="3 4" key="1">
    <citation type="submission" date="2019-02" db="EMBL/GenBank/DDBJ databases">
        <title>Deep-cultivation of Planctomycetes and their phenomic and genomic characterization uncovers novel biology.</title>
        <authorList>
            <person name="Wiegand S."/>
            <person name="Jogler M."/>
            <person name="Boedeker C."/>
            <person name="Pinto D."/>
            <person name="Vollmers J."/>
            <person name="Rivas-Marin E."/>
            <person name="Kohn T."/>
            <person name="Peeters S.H."/>
            <person name="Heuer A."/>
            <person name="Rast P."/>
            <person name="Oberbeckmann S."/>
            <person name="Bunk B."/>
            <person name="Jeske O."/>
            <person name="Meyerdierks A."/>
            <person name="Storesund J.E."/>
            <person name="Kallscheuer N."/>
            <person name="Luecker S."/>
            <person name="Lage O.M."/>
            <person name="Pohl T."/>
            <person name="Merkel B.J."/>
            <person name="Hornburger P."/>
            <person name="Mueller R.-W."/>
            <person name="Bruemmer F."/>
            <person name="Labrenz M."/>
            <person name="Spormann A.M."/>
            <person name="Op den Camp H."/>
            <person name="Overmann J."/>
            <person name="Amann R."/>
            <person name="Jetten M.S.M."/>
            <person name="Mascher T."/>
            <person name="Medema M.H."/>
            <person name="Devos D.P."/>
            <person name="Kaster A.-K."/>
            <person name="Ovreas L."/>
            <person name="Rohde M."/>
            <person name="Galperin M.Y."/>
            <person name="Jogler C."/>
        </authorList>
    </citation>
    <scope>NUCLEOTIDE SEQUENCE [LARGE SCALE GENOMIC DNA]</scope>
    <source>
        <strain evidence="3 4">Pla110</strain>
    </source>
</reference>
<evidence type="ECO:0000313" key="4">
    <source>
        <dbReference type="Proteomes" id="UP000317178"/>
    </source>
</evidence>
<evidence type="ECO:0000313" key="3">
    <source>
        <dbReference type="EMBL" id="QDU82109.1"/>
    </source>
</evidence>
<dbReference type="GO" id="GO:0030288">
    <property type="term" value="C:outer membrane-bounded periplasmic space"/>
    <property type="evidence" value="ECO:0007669"/>
    <property type="project" value="TreeGrafter"/>
</dbReference>
<dbReference type="NCBIfam" id="TIGR02669">
    <property type="entry name" value="SpoIID_LytB"/>
    <property type="match status" value="1"/>
</dbReference>
<sequence>MRLQLALLVMILGVGSAMYWRSQREDPPVGPEATSIAETETASTADSAESTPSDETSEEPPFNTSPEMRVSLTNSARNTYRFSSSLPSEVFLDNNEQSDRILDPTRSEVTVRATNDPSGIQIGTETFSANLVRLRTEATADFWVNDHQYRGEIWFHRLASGRVLAVNHVPLEDYLGSVVDSEMPASFPDESRKAQAIIARTYALFRRQETADEPYFDLYATTLSQQYLGVQYRANDGRRLAGESKLSRRLVRETAGMVCLNAGALFSTYYSAVCGGKTTEGSILFPDAVPLLKSVPCEYCAAAKLYKWERSWTIEKAERYLSREFTRQGHRFGKLSGVKNLSDEPGPASQFLFTDGRSERTLNGQQIRTLFTGLPSPTFKLELTDTELLFHGAGHGHGVGLCQWGARGMAVEGKKAAEILDHYYPGVTVAPRTK</sequence>
<dbReference type="InterPro" id="IPR051922">
    <property type="entry name" value="Bact_Sporulation_Assoc"/>
</dbReference>
<dbReference type="PANTHER" id="PTHR30032:SF4">
    <property type="entry name" value="AMIDASE ENHANCER"/>
    <property type="match status" value="1"/>
</dbReference>
<dbReference type="PANTHER" id="PTHR30032">
    <property type="entry name" value="N-ACETYLMURAMOYL-L-ALANINE AMIDASE-RELATED"/>
    <property type="match status" value="1"/>
</dbReference>
<evidence type="ECO:0000259" key="2">
    <source>
        <dbReference type="Pfam" id="PF08486"/>
    </source>
</evidence>
<dbReference type="Pfam" id="PF08486">
    <property type="entry name" value="SpoIID"/>
    <property type="match status" value="1"/>
</dbReference>
<evidence type="ECO:0000256" key="1">
    <source>
        <dbReference type="SAM" id="MobiDB-lite"/>
    </source>
</evidence>
<feature type="domain" description="Sporulation stage II protein D amidase enhancer LytB N-terminal" evidence="2">
    <location>
        <begin position="161"/>
        <end position="258"/>
    </location>
</feature>